<sequence length="331" mass="35720">MNTTCEIEANSDVTGTGIRASIYTLCLASGILKTIIKHYTSPSSYSDFTRSLDSALQLQGLALLFTAIYQTFRQQLTLFHAICVLHILSLLGFGLTSKGEYGTKGRIRRIVLLVSQYLIAGAFLAFAAYIWITAPTFGSQPLCNASTIYVVFGVSINATEAVLRYVFLGLMSTTIIGAAIAMTCFGTIAACLCGLHRRDRTISSQDIASAGNVLARVQFLQGNGKSANLQAEVIAVGIRTGVNLYAIVTLEQTIGRNHVGKEERNWSFGQVLAIFMLVGVAVEVVSIFLARMDEKRKLAKGGDAEMAGQLKTNNQEGIDETEMLHPMAGGR</sequence>
<evidence type="ECO:0000256" key="2">
    <source>
        <dbReference type="SAM" id="Phobius"/>
    </source>
</evidence>
<accession>A0A1E1KEX4</accession>
<evidence type="ECO:0000313" key="3">
    <source>
        <dbReference type="EMBL" id="CZS96587.1"/>
    </source>
</evidence>
<dbReference type="AlphaFoldDB" id="A0A1E1KEX4"/>
<feature type="transmembrane region" description="Helical" evidence="2">
    <location>
        <begin position="165"/>
        <end position="195"/>
    </location>
</feature>
<keyword evidence="2" id="KW-1133">Transmembrane helix</keyword>
<dbReference type="EMBL" id="FJUX01000027">
    <property type="protein sequence ID" value="CZS96587.1"/>
    <property type="molecule type" value="Genomic_DNA"/>
</dbReference>
<feature type="transmembrane region" description="Helical" evidence="2">
    <location>
        <begin position="78"/>
        <end position="98"/>
    </location>
</feature>
<feature type="transmembrane region" description="Helical" evidence="2">
    <location>
        <begin position="110"/>
        <end position="132"/>
    </location>
</feature>
<proteinExistence type="predicted"/>
<evidence type="ECO:0000313" key="4">
    <source>
        <dbReference type="Proteomes" id="UP000178912"/>
    </source>
</evidence>
<reference evidence="4" key="1">
    <citation type="submission" date="2016-03" db="EMBL/GenBank/DDBJ databases">
        <authorList>
            <person name="Guldener U."/>
        </authorList>
    </citation>
    <scope>NUCLEOTIDE SEQUENCE [LARGE SCALE GENOMIC DNA]</scope>
    <source>
        <strain evidence="4">04CH-RAC-A.6.1</strain>
    </source>
</reference>
<organism evidence="3 4">
    <name type="scientific">Rhynchosporium agropyri</name>
    <dbReference type="NCBI Taxonomy" id="914238"/>
    <lineage>
        <taxon>Eukaryota</taxon>
        <taxon>Fungi</taxon>
        <taxon>Dikarya</taxon>
        <taxon>Ascomycota</taxon>
        <taxon>Pezizomycotina</taxon>
        <taxon>Leotiomycetes</taxon>
        <taxon>Helotiales</taxon>
        <taxon>Ploettnerulaceae</taxon>
        <taxon>Rhynchosporium</taxon>
    </lineage>
</organism>
<keyword evidence="2" id="KW-0472">Membrane</keyword>
<gene>
    <name evidence="3" type="ORF">RAG0_05853</name>
</gene>
<feature type="region of interest" description="Disordered" evidence="1">
    <location>
        <begin position="309"/>
        <end position="331"/>
    </location>
</feature>
<dbReference type="OrthoDB" id="5427664at2759"/>
<dbReference type="Proteomes" id="UP000178912">
    <property type="component" value="Unassembled WGS sequence"/>
</dbReference>
<feature type="transmembrane region" description="Helical" evidence="2">
    <location>
        <begin position="268"/>
        <end position="290"/>
    </location>
</feature>
<feature type="transmembrane region" description="Helical" evidence="2">
    <location>
        <begin position="229"/>
        <end position="248"/>
    </location>
</feature>
<evidence type="ECO:0000256" key="1">
    <source>
        <dbReference type="SAM" id="MobiDB-lite"/>
    </source>
</evidence>
<keyword evidence="2" id="KW-0812">Transmembrane</keyword>
<name>A0A1E1KEX4_9HELO</name>
<keyword evidence="4" id="KW-1185">Reference proteome</keyword>
<protein>
    <submittedName>
        <fullName evidence="3">Uncharacterized protein</fullName>
    </submittedName>
</protein>